<dbReference type="Proteomes" id="UP000799753">
    <property type="component" value="Unassembled WGS sequence"/>
</dbReference>
<organism evidence="1 2">
    <name type="scientific">Massarina eburnea CBS 473.64</name>
    <dbReference type="NCBI Taxonomy" id="1395130"/>
    <lineage>
        <taxon>Eukaryota</taxon>
        <taxon>Fungi</taxon>
        <taxon>Dikarya</taxon>
        <taxon>Ascomycota</taxon>
        <taxon>Pezizomycotina</taxon>
        <taxon>Dothideomycetes</taxon>
        <taxon>Pleosporomycetidae</taxon>
        <taxon>Pleosporales</taxon>
        <taxon>Massarineae</taxon>
        <taxon>Massarinaceae</taxon>
        <taxon>Massarina</taxon>
    </lineage>
</organism>
<reference evidence="1" key="1">
    <citation type="journal article" date="2020" name="Stud. Mycol.">
        <title>101 Dothideomycetes genomes: a test case for predicting lifestyles and emergence of pathogens.</title>
        <authorList>
            <person name="Haridas S."/>
            <person name="Albert R."/>
            <person name="Binder M."/>
            <person name="Bloem J."/>
            <person name="Labutti K."/>
            <person name="Salamov A."/>
            <person name="Andreopoulos B."/>
            <person name="Baker S."/>
            <person name="Barry K."/>
            <person name="Bills G."/>
            <person name="Bluhm B."/>
            <person name="Cannon C."/>
            <person name="Castanera R."/>
            <person name="Culley D."/>
            <person name="Daum C."/>
            <person name="Ezra D."/>
            <person name="Gonzalez J."/>
            <person name="Henrissat B."/>
            <person name="Kuo A."/>
            <person name="Liang C."/>
            <person name="Lipzen A."/>
            <person name="Lutzoni F."/>
            <person name="Magnuson J."/>
            <person name="Mondo S."/>
            <person name="Nolan M."/>
            <person name="Ohm R."/>
            <person name="Pangilinan J."/>
            <person name="Park H.-J."/>
            <person name="Ramirez L."/>
            <person name="Alfaro M."/>
            <person name="Sun H."/>
            <person name="Tritt A."/>
            <person name="Yoshinaga Y."/>
            <person name="Zwiers L.-H."/>
            <person name="Turgeon B."/>
            <person name="Goodwin S."/>
            <person name="Spatafora J."/>
            <person name="Crous P."/>
            <person name="Grigoriev I."/>
        </authorList>
    </citation>
    <scope>NUCLEOTIDE SEQUENCE</scope>
    <source>
        <strain evidence="1">CBS 473.64</strain>
    </source>
</reference>
<accession>A0A6A6S9N2</accession>
<evidence type="ECO:0000313" key="2">
    <source>
        <dbReference type="Proteomes" id="UP000799753"/>
    </source>
</evidence>
<name>A0A6A6S9N2_9PLEO</name>
<dbReference type="EMBL" id="MU006779">
    <property type="protein sequence ID" value="KAF2644290.1"/>
    <property type="molecule type" value="Genomic_DNA"/>
</dbReference>
<dbReference type="AlphaFoldDB" id="A0A6A6S9N2"/>
<protein>
    <submittedName>
        <fullName evidence="1">Uncharacterized protein</fullName>
    </submittedName>
</protein>
<keyword evidence="2" id="KW-1185">Reference proteome</keyword>
<dbReference type="OrthoDB" id="289721at2759"/>
<evidence type="ECO:0000313" key="1">
    <source>
        <dbReference type="EMBL" id="KAF2644290.1"/>
    </source>
</evidence>
<sequence>MRKLNQRCSYTELLRHYCPIEVTCTILSISTKLTRLGCAFILTAGMEEECTSAN</sequence>
<proteinExistence type="predicted"/>
<gene>
    <name evidence="1" type="ORF">P280DRAFT_466945</name>
</gene>